<feature type="region of interest" description="Disordered" evidence="1">
    <location>
        <begin position="79"/>
        <end position="103"/>
    </location>
</feature>
<sequence length="183" mass="19602">MASALFMVVLLAMASSVVLASHPSPLQDFCVADKAIEVETSIDPRKGDIDALISGMAWSTVFSAMKVTLLRAEEEGGVGRIPRASEDPTRKEGAREREGQHQVVKKRRWGLAVSGCEFGASGDNEGEETEEGMDTGSGGRREWRTPPPRPAGPTLLEPADKGSGFGFSFGGARSDVPTLYYEQ</sequence>
<feature type="region of interest" description="Disordered" evidence="1">
    <location>
        <begin position="117"/>
        <end position="183"/>
    </location>
</feature>
<name>A0AAV9E6C2_ACOCL</name>
<proteinExistence type="predicted"/>
<feature type="chain" id="PRO_5043787778" evidence="2">
    <location>
        <begin position="21"/>
        <end position="183"/>
    </location>
</feature>
<keyword evidence="4" id="KW-1185">Reference proteome</keyword>
<feature type="signal peptide" evidence="2">
    <location>
        <begin position="1"/>
        <end position="20"/>
    </location>
</feature>
<protein>
    <submittedName>
        <fullName evidence="3">Uncharacterized protein</fullName>
    </submittedName>
</protein>
<evidence type="ECO:0000256" key="2">
    <source>
        <dbReference type="SAM" id="SignalP"/>
    </source>
</evidence>
<evidence type="ECO:0000256" key="1">
    <source>
        <dbReference type="SAM" id="MobiDB-lite"/>
    </source>
</evidence>
<accession>A0AAV9E6C2</accession>
<feature type="compositionally biased region" description="Basic and acidic residues" evidence="1">
    <location>
        <begin position="83"/>
        <end position="100"/>
    </location>
</feature>
<feature type="compositionally biased region" description="Acidic residues" evidence="1">
    <location>
        <begin position="124"/>
        <end position="133"/>
    </location>
</feature>
<reference evidence="3" key="1">
    <citation type="journal article" date="2023" name="Nat. Commun.">
        <title>Diploid and tetraploid genomes of Acorus and the evolution of monocots.</title>
        <authorList>
            <person name="Ma L."/>
            <person name="Liu K.W."/>
            <person name="Li Z."/>
            <person name="Hsiao Y.Y."/>
            <person name="Qi Y."/>
            <person name="Fu T."/>
            <person name="Tang G.D."/>
            <person name="Zhang D."/>
            <person name="Sun W.H."/>
            <person name="Liu D.K."/>
            <person name="Li Y."/>
            <person name="Chen G.Z."/>
            <person name="Liu X.D."/>
            <person name="Liao X.Y."/>
            <person name="Jiang Y.T."/>
            <person name="Yu X."/>
            <person name="Hao Y."/>
            <person name="Huang J."/>
            <person name="Zhao X.W."/>
            <person name="Ke S."/>
            <person name="Chen Y.Y."/>
            <person name="Wu W.L."/>
            <person name="Hsu J.L."/>
            <person name="Lin Y.F."/>
            <person name="Huang M.D."/>
            <person name="Li C.Y."/>
            <person name="Huang L."/>
            <person name="Wang Z.W."/>
            <person name="Zhao X."/>
            <person name="Zhong W.Y."/>
            <person name="Peng D.H."/>
            <person name="Ahmad S."/>
            <person name="Lan S."/>
            <person name="Zhang J.S."/>
            <person name="Tsai W.C."/>
            <person name="Van de Peer Y."/>
            <person name="Liu Z.J."/>
        </authorList>
    </citation>
    <scope>NUCLEOTIDE SEQUENCE</scope>
    <source>
        <strain evidence="3">CP</strain>
    </source>
</reference>
<keyword evidence="2" id="KW-0732">Signal</keyword>
<evidence type="ECO:0000313" key="4">
    <source>
        <dbReference type="Proteomes" id="UP001180020"/>
    </source>
</evidence>
<organism evidence="3 4">
    <name type="scientific">Acorus calamus</name>
    <name type="common">Sweet flag</name>
    <dbReference type="NCBI Taxonomy" id="4465"/>
    <lineage>
        <taxon>Eukaryota</taxon>
        <taxon>Viridiplantae</taxon>
        <taxon>Streptophyta</taxon>
        <taxon>Embryophyta</taxon>
        <taxon>Tracheophyta</taxon>
        <taxon>Spermatophyta</taxon>
        <taxon>Magnoliopsida</taxon>
        <taxon>Liliopsida</taxon>
        <taxon>Acoraceae</taxon>
        <taxon>Acorus</taxon>
    </lineage>
</organism>
<evidence type="ECO:0000313" key="3">
    <source>
        <dbReference type="EMBL" id="KAK1308699.1"/>
    </source>
</evidence>
<reference evidence="3" key="2">
    <citation type="submission" date="2023-06" db="EMBL/GenBank/DDBJ databases">
        <authorList>
            <person name="Ma L."/>
            <person name="Liu K.-W."/>
            <person name="Li Z."/>
            <person name="Hsiao Y.-Y."/>
            <person name="Qi Y."/>
            <person name="Fu T."/>
            <person name="Tang G."/>
            <person name="Zhang D."/>
            <person name="Sun W.-H."/>
            <person name="Liu D.-K."/>
            <person name="Li Y."/>
            <person name="Chen G.-Z."/>
            <person name="Liu X.-D."/>
            <person name="Liao X.-Y."/>
            <person name="Jiang Y.-T."/>
            <person name="Yu X."/>
            <person name="Hao Y."/>
            <person name="Huang J."/>
            <person name="Zhao X.-W."/>
            <person name="Ke S."/>
            <person name="Chen Y.-Y."/>
            <person name="Wu W.-L."/>
            <person name="Hsu J.-L."/>
            <person name="Lin Y.-F."/>
            <person name="Huang M.-D."/>
            <person name="Li C.-Y."/>
            <person name="Huang L."/>
            <person name="Wang Z.-W."/>
            <person name="Zhao X."/>
            <person name="Zhong W.-Y."/>
            <person name="Peng D.-H."/>
            <person name="Ahmad S."/>
            <person name="Lan S."/>
            <person name="Zhang J.-S."/>
            <person name="Tsai W.-C."/>
            <person name="Van De Peer Y."/>
            <person name="Liu Z.-J."/>
        </authorList>
    </citation>
    <scope>NUCLEOTIDE SEQUENCE</scope>
    <source>
        <strain evidence="3">CP</strain>
        <tissue evidence="3">Leaves</tissue>
    </source>
</reference>
<comment type="caution">
    <text evidence="3">The sequence shown here is derived from an EMBL/GenBank/DDBJ whole genome shotgun (WGS) entry which is preliminary data.</text>
</comment>
<dbReference type="EMBL" id="JAUJYO010000009">
    <property type="protein sequence ID" value="KAK1308699.1"/>
    <property type="molecule type" value="Genomic_DNA"/>
</dbReference>
<dbReference type="AlphaFoldDB" id="A0AAV9E6C2"/>
<gene>
    <name evidence="3" type="ORF">QJS10_CPA09g00991</name>
</gene>
<dbReference type="Proteomes" id="UP001180020">
    <property type="component" value="Unassembled WGS sequence"/>
</dbReference>